<sequence length="307" mass="35242">MYVPARRSSRFASPGGIHNETAEVVDLCDEASDFIDGGSSDANLDSIVEDDYDSLEDEDYIVDSDYEVIVNEPVTTRSKGKTPDIDIDRCDAVEEYESPWEYSCSEEEDDGELREDEIQWAKDLCAADAREYPLRRAEERAKLIAEKGKKVQEKGQSAKGKEKVTSDEEWIQKTSRIEDYDNCEWPNVNLDEDNLPVLEVDQRWYNIYKCRSYLKTYAIRRKFVLGLIKNDSDRIQACCKGVGPDGEACSWYCSLGRMTDKHTKRVGVLHKEHTCVSYELIVNPTANAAWIAEQVESDMRMHHRTYK</sequence>
<comment type="caution">
    <text evidence="1">The sequence shown here is derived from an EMBL/GenBank/DDBJ whole genome shotgun (WGS) entry which is preliminary data.</text>
</comment>
<accession>A0A7J6WUQ8</accession>
<proteinExistence type="predicted"/>
<evidence type="ECO:0000313" key="1">
    <source>
        <dbReference type="EMBL" id="KAF5200225.1"/>
    </source>
</evidence>
<protein>
    <submittedName>
        <fullName evidence="1">Uncharacterized protein</fullName>
    </submittedName>
</protein>
<gene>
    <name evidence="1" type="ORF">FRX31_010188</name>
</gene>
<reference evidence="1 2" key="1">
    <citation type="submission" date="2020-06" db="EMBL/GenBank/DDBJ databases">
        <title>Transcriptomic and genomic resources for Thalictrum thalictroides and T. hernandezii: Facilitating candidate gene discovery in an emerging model plant lineage.</title>
        <authorList>
            <person name="Arias T."/>
            <person name="Riano-Pachon D.M."/>
            <person name="Di Stilio V.S."/>
        </authorList>
    </citation>
    <scope>NUCLEOTIDE SEQUENCE [LARGE SCALE GENOMIC DNA]</scope>
    <source>
        <strain evidence="2">cv. WT478/WT964</strain>
        <tissue evidence="1">Leaves</tissue>
    </source>
</reference>
<dbReference type="Proteomes" id="UP000554482">
    <property type="component" value="Unassembled WGS sequence"/>
</dbReference>
<name>A0A7J6WUQ8_THATH</name>
<dbReference type="EMBL" id="JABWDY010011019">
    <property type="protein sequence ID" value="KAF5200225.1"/>
    <property type="molecule type" value="Genomic_DNA"/>
</dbReference>
<organism evidence="1 2">
    <name type="scientific">Thalictrum thalictroides</name>
    <name type="common">Rue-anemone</name>
    <name type="synonym">Anemone thalictroides</name>
    <dbReference type="NCBI Taxonomy" id="46969"/>
    <lineage>
        <taxon>Eukaryota</taxon>
        <taxon>Viridiplantae</taxon>
        <taxon>Streptophyta</taxon>
        <taxon>Embryophyta</taxon>
        <taxon>Tracheophyta</taxon>
        <taxon>Spermatophyta</taxon>
        <taxon>Magnoliopsida</taxon>
        <taxon>Ranunculales</taxon>
        <taxon>Ranunculaceae</taxon>
        <taxon>Thalictroideae</taxon>
        <taxon>Thalictrum</taxon>
    </lineage>
</organism>
<evidence type="ECO:0000313" key="2">
    <source>
        <dbReference type="Proteomes" id="UP000554482"/>
    </source>
</evidence>
<dbReference type="AlphaFoldDB" id="A0A7J6WUQ8"/>
<feature type="non-terminal residue" evidence="1">
    <location>
        <position position="1"/>
    </location>
</feature>
<keyword evidence="2" id="KW-1185">Reference proteome</keyword>